<keyword evidence="2" id="KW-0732">Signal</keyword>
<evidence type="ECO:0000259" key="3">
    <source>
        <dbReference type="PROSITE" id="PS50174"/>
    </source>
</evidence>
<reference evidence="4" key="1">
    <citation type="submission" date="2018-02" db="EMBL/GenBank/DDBJ databases">
        <authorList>
            <person name="Cohen D.B."/>
            <person name="Kent A.D."/>
        </authorList>
    </citation>
    <scope>NUCLEOTIDE SEQUENCE</scope>
</reference>
<evidence type="ECO:0000313" key="4">
    <source>
        <dbReference type="EMBL" id="SPD05296.1"/>
    </source>
</evidence>
<feature type="signal peptide" evidence="2">
    <location>
        <begin position="1"/>
        <end position="21"/>
    </location>
</feature>
<dbReference type="GO" id="GO:0003676">
    <property type="term" value="F:nucleic acid binding"/>
    <property type="evidence" value="ECO:0007669"/>
    <property type="project" value="InterPro"/>
</dbReference>
<sequence>MDCTNPCIASLIFLALDLCFCHNFGAYAIYGYIESPIVISSFGWQIFGSQDDGRFISGHAYDNGSSINVCLMRTTTKIRLTKGQLSPSSLTVQAYDESSRGVIGTFEAECQLGPVSSSVLFHILEITTSYNLLLGRAWMHPLGIVPSTVHQKLKLPWKGGFLTILGDGEISLPVCNIKSNNDIQLRNFEVMKTSSVVIASIMKKMGYQSSIGLGKFNQGIKKLPEVCSQEAKCKYGLGYKEEMGEMPKNKHTLNGNFVKPRRRLPLQRISRAKRRQAKVLDLLQDSTDLRKQRSSRRQSSCGR</sequence>
<organism evidence="4">
    <name type="scientific">Fagus sylvatica</name>
    <name type="common">Beechnut</name>
    <dbReference type="NCBI Taxonomy" id="28930"/>
    <lineage>
        <taxon>Eukaryota</taxon>
        <taxon>Viridiplantae</taxon>
        <taxon>Streptophyta</taxon>
        <taxon>Embryophyta</taxon>
        <taxon>Tracheophyta</taxon>
        <taxon>Spermatophyta</taxon>
        <taxon>Magnoliopsida</taxon>
        <taxon>eudicotyledons</taxon>
        <taxon>Gunneridae</taxon>
        <taxon>Pentapetalae</taxon>
        <taxon>rosids</taxon>
        <taxon>fabids</taxon>
        <taxon>Fagales</taxon>
        <taxon>Fagaceae</taxon>
        <taxon>Fagus</taxon>
    </lineage>
</organism>
<name>A0A2N9GS91_FAGSY</name>
<feature type="region of interest" description="Disordered" evidence="1">
    <location>
        <begin position="283"/>
        <end position="303"/>
    </location>
</feature>
<dbReference type="AlphaFoldDB" id="A0A2N9GS91"/>
<dbReference type="PANTHER" id="PTHR33240">
    <property type="entry name" value="OS08G0508500 PROTEIN"/>
    <property type="match status" value="1"/>
</dbReference>
<evidence type="ECO:0000256" key="1">
    <source>
        <dbReference type="SAM" id="MobiDB-lite"/>
    </source>
</evidence>
<dbReference type="PANTHER" id="PTHR33240:SF15">
    <property type="entry name" value="GAG-PRO-LIKE PROTEIN"/>
    <property type="match status" value="1"/>
</dbReference>
<proteinExistence type="predicted"/>
<feature type="chain" id="PRO_5014945221" description="G-patch domain-containing protein" evidence="2">
    <location>
        <begin position="22"/>
        <end position="303"/>
    </location>
</feature>
<protein>
    <recommendedName>
        <fullName evidence="3">G-patch domain-containing protein</fullName>
    </recommendedName>
</protein>
<feature type="domain" description="G-patch" evidence="3">
    <location>
        <begin position="194"/>
        <end position="242"/>
    </location>
</feature>
<evidence type="ECO:0000256" key="2">
    <source>
        <dbReference type="SAM" id="SignalP"/>
    </source>
</evidence>
<dbReference type="CDD" id="cd00303">
    <property type="entry name" value="retropepsin_like"/>
    <property type="match status" value="1"/>
</dbReference>
<gene>
    <name evidence="4" type="ORF">FSB_LOCUS33178</name>
</gene>
<dbReference type="InterPro" id="IPR000467">
    <property type="entry name" value="G_patch_dom"/>
</dbReference>
<accession>A0A2N9GS91</accession>
<dbReference type="EMBL" id="OIVN01002642">
    <property type="protein sequence ID" value="SPD05296.1"/>
    <property type="molecule type" value="Genomic_DNA"/>
</dbReference>
<dbReference type="PROSITE" id="PS50174">
    <property type="entry name" value="G_PATCH"/>
    <property type="match status" value="1"/>
</dbReference>